<dbReference type="PANTHER" id="PTHR36180">
    <property type="entry name" value="DNA-BINDING PROTEIN-RELATED-RELATED"/>
    <property type="match status" value="1"/>
</dbReference>
<dbReference type="InterPro" id="IPR003497">
    <property type="entry name" value="BRO_N_domain"/>
</dbReference>
<dbReference type="GO" id="GO:0003677">
    <property type="term" value="F:DNA binding"/>
    <property type="evidence" value="ECO:0007669"/>
    <property type="project" value="InterPro"/>
</dbReference>
<dbReference type="PANTHER" id="PTHR36180:SF2">
    <property type="entry name" value="BRO FAMILY PROTEIN"/>
    <property type="match status" value="1"/>
</dbReference>
<feature type="domain" description="Bro-N" evidence="1">
    <location>
        <begin position="26"/>
        <end position="130"/>
    </location>
</feature>
<comment type="caution">
    <text evidence="2">The sequence shown here is derived from an EMBL/GenBank/DDBJ whole genome shotgun (WGS) entry which is preliminary data.</text>
</comment>
<dbReference type="InterPro" id="IPR005039">
    <property type="entry name" value="Ant_C"/>
</dbReference>
<dbReference type="OrthoDB" id="9812611at2"/>
<protein>
    <recommendedName>
        <fullName evidence="1">Bro-N domain-containing protein</fullName>
    </recommendedName>
</protein>
<accession>A0A6I3SLK3</accession>
<organism evidence="2 3">
    <name type="scientific">Heliobacterium mobile</name>
    <name type="common">Heliobacillus mobilis</name>
    <dbReference type="NCBI Taxonomy" id="28064"/>
    <lineage>
        <taxon>Bacteria</taxon>
        <taxon>Bacillati</taxon>
        <taxon>Bacillota</taxon>
        <taxon>Clostridia</taxon>
        <taxon>Eubacteriales</taxon>
        <taxon>Heliobacteriaceae</taxon>
        <taxon>Heliobacterium</taxon>
    </lineage>
</organism>
<dbReference type="EMBL" id="WNKU01000015">
    <property type="protein sequence ID" value="MTV49828.1"/>
    <property type="molecule type" value="Genomic_DNA"/>
</dbReference>
<dbReference type="PROSITE" id="PS51750">
    <property type="entry name" value="BRO_N"/>
    <property type="match status" value="1"/>
</dbReference>
<dbReference type="AlphaFoldDB" id="A0A6I3SLK3"/>
<dbReference type="Proteomes" id="UP000430670">
    <property type="component" value="Unassembled WGS sequence"/>
</dbReference>
<keyword evidence="3" id="KW-1185">Reference proteome</keyword>
<gene>
    <name evidence="2" type="ORF">GJ688_12685</name>
</gene>
<proteinExistence type="predicted"/>
<name>A0A6I3SLK3_HELMO</name>
<dbReference type="SMART" id="SM01040">
    <property type="entry name" value="Bro-N"/>
    <property type="match status" value="1"/>
</dbReference>
<sequence length="278" mass="31498">MKAGFGKRILPTNSKINQKLGGCFAMTNLQKVFNYEGNQVRTVMIDGQPWFVAKDVCEVLGISKSRDAIGRLDKEDTCPVILDTSRGPRELTTINEPGLYSLILTSRKPEAKEFKHWVIHEVLPSIRQTGSYSVNQKEHPTFEGRILPQNYMEALDALVQTEKMRLELVAKVEADAPKVEAFDTFIESHGWQTMSEVAKSMDEGRNLTYEALRSEGILIKSGMDKNLPLQKYIESDHFSVKEYSFFANGLWHTKSRTLVSPKGVEFIRQILQKRKGAA</sequence>
<evidence type="ECO:0000259" key="1">
    <source>
        <dbReference type="PROSITE" id="PS51750"/>
    </source>
</evidence>
<evidence type="ECO:0000313" key="2">
    <source>
        <dbReference type="EMBL" id="MTV49828.1"/>
    </source>
</evidence>
<evidence type="ECO:0000313" key="3">
    <source>
        <dbReference type="Proteomes" id="UP000430670"/>
    </source>
</evidence>
<dbReference type="Pfam" id="PF02498">
    <property type="entry name" value="Bro-N"/>
    <property type="match status" value="1"/>
</dbReference>
<dbReference type="Pfam" id="PF03374">
    <property type="entry name" value="ANT"/>
    <property type="match status" value="1"/>
</dbReference>
<reference evidence="2 3" key="1">
    <citation type="submission" date="2019-11" db="EMBL/GenBank/DDBJ databases">
        <title>Whole-genome sequence of a the green, strictly anaerobic photosynthetic bacterium Heliobacillus mobilis DSM 6151.</title>
        <authorList>
            <person name="Kyndt J.A."/>
            <person name="Meyer T.E."/>
        </authorList>
    </citation>
    <scope>NUCLEOTIDE SEQUENCE [LARGE SCALE GENOMIC DNA]</scope>
    <source>
        <strain evidence="2 3">DSM 6151</strain>
    </source>
</reference>